<evidence type="ECO:0000313" key="14">
    <source>
        <dbReference type="Proteomes" id="UP000623010"/>
    </source>
</evidence>
<dbReference type="GO" id="GO:0004719">
    <property type="term" value="F:protein-L-isoaspartate (D-aspartate) O-methyltransferase activity"/>
    <property type="evidence" value="ECO:0007669"/>
    <property type="project" value="UniProtKB-EC"/>
</dbReference>
<keyword evidence="5" id="KW-0963">Cytoplasm</keyword>
<evidence type="ECO:0000256" key="9">
    <source>
        <dbReference type="ARBA" id="ARBA00030757"/>
    </source>
</evidence>
<evidence type="ECO:0000256" key="11">
    <source>
        <dbReference type="ARBA" id="ARBA00031350"/>
    </source>
</evidence>
<reference evidence="13" key="1">
    <citation type="journal article" date="2014" name="Int. J. Syst. Evol. Microbiol.">
        <title>Complete genome sequence of Corynebacterium casei LMG S-19264T (=DSM 44701T), isolated from a smear-ripened cheese.</title>
        <authorList>
            <consortium name="US DOE Joint Genome Institute (JGI-PGF)"/>
            <person name="Walter F."/>
            <person name="Albersmeier A."/>
            <person name="Kalinowski J."/>
            <person name="Ruckert C."/>
        </authorList>
    </citation>
    <scope>NUCLEOTIDE SEQUENCE</scope>
    <source>
        <strain evidence="13">JCM 5016</strain>
    </source>
</reference>
<organism evidence="13 14">
    <name type="scientific">Streptomyces echinoruber</name>
    <dbReference type="NCBI Taxonomy" id="68898"/>
    <lineage>
        <taxon>Bacteria</taxon>
        <taxon>Bacillati</taxon>
        <taxon>Actinomycetota</taxon>
        <taxon>Actinomycetes</taxon>
        <taxon>Kitasatosporales</taxon>
        <taxon>Streptomycetaceae</taxon>
        <taxon>Streptomyces</taxon>
    </lineage>
</organism>
<dbReference type="CDD" id="cd02440">
    <property type="entry name" value="AdoMet_MTases"/>
    <property type="match status" value="1"/>
</dbReference>
<dbReference type="GO" id="GO:0005737">
    <property type="term" value="C:cytoplasm"/>
    <property type="evidence" value="ECO:0007669"/>
    <property type="project" value="UniProtKB-SubCell"/>
</dbReference>
<dbReference type="SUPFAM" id="SSF53335">
    <property type="entry name" value="S-adenosyl-L-methionine-dependent methyltransferases"/>
    <property type="match status" value="1"/>
</dbReference>
<evidence type="ECO:0000256" key="12">
    <source>
        <dbReference type="SAM" id="MobiDB-lite"/>
    </source>
</evidence>
<evidence type="ECO:0000313" key="13">
    <source>
        <dbReference type="EMBL" id="GHA18611.1"/>
    </source>
</evidence>
<dbReference type="InterPro" id="IPR029063">
    <property type="entry name" value="SAM-dependent_MTases_sf"/>
</dbReference>
<dbReference type="PROSITE" id="PS01279">
    <property type="entry name" value="PCMT"/>
    <property type="match status" value="1"/>
</dbReference>
<evidence type="ECO:0000256" key="8">
    <source>
        <dbReference type="ARBA" id="ARBA00022691"/>
    </source>
</evidence>
<evidence type="ECO:0000256" key="7">
    <source>
        <dbReference type="ARBA" id="ARBA00022679"/>
    </source>
</evidence>
<dbReference type="GO" id="GO:0032259">
    <property type="term" value="P:methylation"/>
    <property type="evidence" value="ECO:0007669"/>
    <property type="project" value="UniProtKB-KW"/>
</dbReference>
<keyword evidence="8" id="KW-0949">S-adenosyl-L-methionine</keyword>
<dbReference type="NCBIfam" id="TIGR04364">
    <property type="entry name" value="methyltran_FxLD"/>
    <property type="match status" value="1"/>
</dbReference>
<proteinExistence type="inferred from homology"/>
<keyword evidence="7" id="KW-0808">Transferase</keyword>
<keyword evidence="6" id="KW-0489">Methyltransferase</keyword>
<feature type="region of interest" description="Disordered" evidence="12">
    <location>
        <begin position="1"/>
        <end position="21"/>
    </location>
</feature>
<sequence length="415" mass="45026">MNNAPATTPDDSEPAPRSEQELRDAMVRRLIELGAARSPRVVAAFRAVPRHLATPGVDVAKAYDAEYVAVTKTDASGVDVSSVSAARIQAMQIEQADIRPGMNVLEIGSGGVNAAYLAEMAGEQGQVVTVDIDPDVTRRARDFLKATGYHNVTVVTADGEHGVPEHAPYDRIVVTVQAADVPPAWVHQLRDGGRLVVPLRMRGMTRTVAFVRDGERLVSDGFELCGFVPMQGAGENRMRLAVLHDAEGEEIALRLDGHPEPDTEALRAALRTPRAEAWSGVTLAGDESNEHLDLWLTTALDDLPLMAAKPAARQRGLVASASPLGVPTLVEGDSFAYRTVRPTNDPDRYELGAIGHGPRARAVAERLVEEIRTWDRDHRAHRAHIEVHPAGTPDDRLPAGRVIDRPHTRITISWP</sequence>
<dbReference type="EC" id="2.1.1.77" evidence="3"/>
<evidence type="ECO:0000256" key="5">
    <source>
        <dbReference type="ARBA" id="ARBA00022490"/>
    </source>
</evidence>
<evidence type="ECO:0000256" key="3">
    <source>
        <dbReference type="ARBA" id="ARBA00011890"/>
    </source>
</evidence>
<dbReference type="Pfam" id="PF01135">
    <property type="entry name" value="PCMT"/>
    <property type="match status" value="1"/>
</dbReference>
<dbReference type="PANTHER" id="PTHR11579">
    <property type="entry name" value="PROTEIN-L-ISOASPARTATE O-METHYLTRANSFERASE"/>
    <property type="match status" value="1"/>
</dbReference>
<reference evidence="13" key="2">
    <citation type="submission" date="2020-09" db="EMBL/GenBank/DDBJ databases">
        <authorList>
            <person name="Sun Q."/>
            <person name="Ohkuma M."/>
        </authorList>
    </citation>
    <scope>NUCLEOTIDE SEQUENCE</scope>
    <source>
        <strain evidence="13">JCM 5016</strain>
    </source>
</reference>
<keyword evidence="14" id="KW-1185">Reference proteome</keyword>
<evidence type="ECO:0000256" key="4">
    <source>
        <dbReference type="ARBA" id="ARBA00013346"/>
    </source>
</evidence>
<evidence type="ECO:0000256" key="1">
    <source>
        <dbReference type="ARBA" id="ARBA00004496"/>
    </source>
</evidence>
<evidence type="ECO:0000256" key="6">
    <source>
        <dbReference type="ARBA" id="ARBA00022603"/>
    </source>
</evidence>
<comment type="subcellular location">
    <subcellularLocation>
        <location evidence="1">Cytoplasm</location>
    </subcellularLocation>
</comment>
<dbReference type="AlphaFoldDB" id="A0A918S0Y1"/>
<name>A0A918S0Y1_9ACTN</name>
<dbReference type="PANTHER" id="PTHR11579:SF0">
    <property type="entry name" value="PROTEIN-L-ISOASPARTATE(D-ASPARTATE) O-METHYLTRANSFERASE"/>
    <property type="match status" value="1"/>
</dbReference>
<dbReference type="InterPro" id="IPR000682">
    <property type="entry name" value="PCMT"/>
</dbReference>
<evidence type="ECO:0000256" key="10">
    <source>
        <dbReference type="ARBA" id="ARBA00031323"/>
    </source>
</evidence>
<comment type="caution">
    <text evidence="13">The sequence shown here is derived from an EMBL/GenBank/DDBJ whole genome shotgun (WGS) entry which is preliminary data.</text>
</comment>
<dbReference type="Gene3D" id="3.40.50.150">
    <property type="entry name" value="Vaccinia Virus protein VP39"/>
    <property type="match status" value="1"/>
</dbReference>
<gene>
    <name evidence="13" type="ORF">GCM10010389_65670</name>
</gene>
<comment type="similarity">
    <text evidence="2">Belongs to the methyltransferase superfamily. L-isoaspartyl/D-aspartyl protein methyltransferase family.</text>
</comment>
<dbReference type="RefSeq" id="WP_190061172.1">
    <property type="nucleotide sequence ID" value="NZ_BMWH01000056.1"/>
</dbReference>
<dbReference type="InterPro" id="IPR027573">
    <property type="entry name" value="Methyltran_FxLD"/>
</dbReference>
<accession>A0A918S0Y1</accession>
<evidence type="ECO:0000256" key="2">
    <source>
        <dbReference type="ARBA" id="ARBA00005369"/>
    </source>
</evidence>
<dbReference type="Proteomes" id="UP000623010">
    <property type="component" value="Unassembled WGS sequence"/>
</dbReference>
<protein>
    <recommendedName>
        <fullName evidence="4">Protein-L-isoaspartate O-methyltransferase</fullName>
        <ecNumber evidence="3">2.1.1.77</ecNumber>
    </recommendedName>
    <alternativeName>
        <fullName evidence="11">L-isoaspartyl protein carboxyl methyltransferase</fullName>
    </alternativeName>
    <alternativeName>
        <fullName evidence="9">Protein L-isoaspartyl methyltransferase</fullName>
    </alternativeName>
    <alternativeName>
        <fullName evidence="10">Protein-beta-aspartate methyltransferase</fullName>
    </alternativeName>
</protein>
<dbReference type="EMBL" id="BMWH01000056">
    <property type="protein sequence ID" value="GHA18611.1"/>
    <property type="molecule type" value="Genomic_DNA"/>
</dbReference>